<dbReference type="AlphaFoldDB" id="A0AAD4UBM1"/>
<gene>
    <name evidence="1" type="ORF">MG293_009616</name>
</gene>
<name>A0AAD4UBM1_OVIAM</name>
<organism evidence="1 2">
    <name type="scientific">Ovis ammon polii</name>
    <dbReference type="NCBI Taxonomy" id="230172"/>
    <lineage>
        <taxon>Eukaryota</taxon>
        <taxon>Metazoa</taxon>
        <taxon>Chordata</taxon>
        <taxon>Craniata</taxon>
        <taxon>Vertebrata</taxon>
        <taxon>Euteleostomi</taxon>
        <taxon>Mammalia</taxon>
        <taxon>Eutheria</taxon>
        <taxon>Laurasiatheria</taxon>
        <taxon>Artiodactyla</taxon>
        <taxon>Ruminantia</taxon>
        <taxon>Pecora</taxon>
        <taxon>Bovidae</taxon>
        <taxon>Caprinae</taxon>
        <taxon>Ovis</taxon>
    </lineage>
</organism>
<keyword evidence="2" id="KW-1185">Reference proteome</keyword>
<accession>A0AAD4UBM1</accession>
<proteinExistence type="predicted"/>
<sequence length="266" mass="30367">MPHPSYVHIQAYVTPGFEQFHPLLHGFHQSWFPISLQATDRSLKDDEFFLFSATDSRLTVSVDYTVRSLHFPTNGAFQRGLECCQQDLVSTLKSAGLKGGERTDETRDVQMEGSPASILSSVNGHVSTQTQSETVWEELKMHCSYSVKMNAVSTLKFKTETQDYINQIHPNYSSGCEEGLEERLHSEKCIFERERAGLSREKHLNLRKRGQESRCIVFYMSTFSTKRSAGFNNAFPLCYTRKYSPKKQIRGEGSDAWPVEQQCRKG</sequence>
<protein>
    <submittedName>
        <fullName evidence="1">Uncharacterized protein</fullName>
    </submittedName>
</protein>
<reference evidence="1" key="1">
    <citation type="submission" date="2022-03" db="EMBL/GenBank/DDBJ databases">
        <title>Genomic analyses of argali, domestic sheep and their hybrids provide insights into chromosomal evolution, heterosis and genetic basis of agronomic traits.</title>
        <authorList>
            <person name="Li M."/>
        </authorList>
    </citation>
    <scope>NUCLEOTIDE SEQUENCE</scope>
    <source>
        <strain evidence="1">CAU-MHL-2022a</strain>
        <tissue evidence="1">Skin</tissue>
    </source>
</reference>
<evidence type="ECO:0000313" key="2">
    <source>
        <dbReference type="Proteomes" id="UP001214576"/>
    </source>
</evidence>
<dbReference type="Proteomes" id="UP001214576">
    <property type="component" value="Unassembled WGS sequence"/>
</dbReference>
<evidence type="ECO:0000313" key="1">
    <source>
        <dbReference type="EMBL" id="KAI4540575.1"/>
    </source>
</evidence>
<comment type="caution">
    <text evidence="1">The sequence shown here is derived from an EMBL/GenBank/DDBJ whole genome shotgun (WGS) entry which is preliminary data.</text>
</comment>
<dbReference type="EMBL" id="JAKZEL010000009">
    <property type="protein sequence ID" value="KAI4540575.1"/>
    <property type="molecule type" value="Genomic_DNA"/>
</dbReference>